<proteinExistence type="inferred from homology"/>
<dbReference type="Gene3D" id="3.30.1140.40">
    <property type="entry name" value="Tctex-1"/>
    <property type="match status" value="1"/>
</dbReference>
<dbReference type="Pfam" id="PF03645">
    <property type="entry name" value="Tctex-1"/>
    <property type="match status" value="1"/>
</dbReference>
<evidence type="ECO:0000313" key="3">
    <source>
        <dbReference type="Proteomes" id="UP001162480"/>
    </source>
</evidence>
<dbReference type="InterPro" id="IPR038586">
    <property type="entry name" value="Tctex-1-like_sf"/>
</dbReference>
<dbReference type="GO" id="GO:0005868">
    <property type="term" value="C:cytoplasmic dynein complex"/>
    <property type="evidence" value="ECO:0007669"/>
    <property type="project" value="TreeGrafter"/>
</dbReference>
<gene>
    <name evidence="2" type="ORF">OCTVUL_1B015424</name>
</gene>
<dbReference type="GO" id="GO:0005737">
    <property type="term" value="C:cytoplasm"/>
    <property type="evidence" value="ECO:0007669"/>
    <property type="project" value="TreeGrafter"/>
</dbReference>
<evidence type="ECO:0000313" key="2">
    <source>
        <dbReference type="EMBL" id="CAI9739723.1"/>
    </source>
</evidence>
<dbReference type="GO" id="GO:0045505">
    <property type="term" value="F:dynein intermediate chain binding"/>
    <property type="evidence" value="ECO:0007669"/>
    <property type="project" value="TreeGrafter"/>
</dbReference>
<dbReference type="GO" id="GO:0007018">
    <property type="term" value="P:microtubule-based movement"/>
    <property type="evidence" value="ECO:0007669"/>
    <property type="project" value="TreeGrafter"/>
</dbReference>
<dbReference type="Proteomes" id="UP001162480">
    <property type="component" value="Chromosome 23"/>
</dbReference>
<dbReference type="InterPro" id="IPR005334">
    <property type="entry name" value="Tctex-1-like"/>
</dbReference>
<name>A0AA36BT24_OCTVU</name>
<dbReference type="CDD" id="cd21451">
    <property type="entry name" value="DLC-like_TCTEX1D"/>
    <property type="match status" value="1"/>
</dbReference>
<accession>A0AA36BT24</accession>
<reference evidence="2" key="1">
    <citation type="submission" date="2023-08" db="EMBL/GenBank/DDBJ databases">
        <authorList>
            <person name="Alioto T."/>
            <person name="Alioto T."/>
            <person name="Gomez Garrido J."/>
        </authorList>
    </citation>
    <scope>NUCLEOTIDE SEQUENCE</scope>
</reference>
<sequence>MTTAARSVSDRPSEATVYENTYRMGPDKTPALKTSEVQRIIREILEEKLAGSNYETADSSHMTKALAEQINERIKIIVPKRYKLVTFVVLGCREGCDLNVGSRCLWDPRFDQFHEEKYENSSVYAIVTVYVMYTE</sequence>
<evidence type="ECO:0000256" key="1">
    <source>
        <dbReference type="ARBA" id="ARBA00005361"/>
    </source>
</evidence>
<keyword evidence="3" id="KW-1185">Reference proteome</keyword>
<dbReference type="EMBL" id="OX597836">
    <property type="protein sequence ID" value="CAI9739723.1"/>
    <property type="molecule type" value="Genomic_DNA"/>
</dbReference>
<dbReference type="AlphaFoldDB" id="A0AA36BT24"/>
<dbReference type="PANTHER" id="PTHR21255:SF65">
    <property type="entry name" value="TCTEX1 DOMAIN-CONTAINING PROTEIN 2"/>
    <property type="match status" value="1"/>
</dbReference>
<comment type="similarity">
    <text evidence="1">Belongs to the dynein light chain Tctex-type family.</text>
</comment>
<dbReference type="PANTHER" id="PTHR21255">
    <property type="entry name" value="T-COMPLEX-ASSOCIATED-TESTIS-EXPRESSED 1/ DYNEIN LIGHT CHAIN"/>
    <property type="match status" value="1"/>
</dbReference>
<protein>
    <submittedName>
        <fullName evidence="2">Uncharacterized protein</fullName>
    </submittedName>
</protein>
<organism evidence="2 3">
    <name type="scientific">Octopus vulgaris</name>
    <name type="common">Common octopus</name>
    <dbReference type="NCBI Taxonomy" id="6645"/>
    <lineage>
        <taxon>Eukaryota</taxon>
        <taxon>Metazoa</taxon>
        <taxon>Spiralia</taxon>
        <taxon>Lophotrochozoa</taxon>
        <taxon>Mollusca</taxon>
        <taxon>Cephalopoda</taxon>
        <taxon>Coleoidea</taxon>
        <taxon>Octopodiformes</taxon>
        <taxon>Octopoda</taxon>
        <taxon>Incirrata</taxon>
        <taxon>Octopodidae</taxon>
        <taxon>Octopus</taxon>
    </lineage>
</organism>